<keyword evidence="9 11" id="KW-0472">Membrane</keyword>
<dbReference type="GO" id="GO:0006814">
    <property type="term" value="P:sodium ion transport"/>
    <property type="evidence" value="ECO:0007669"/>
    <property type="project" value="UniProtKB-KW"/>
</dbReference>
<feature type="transmembrane region" description="Helical" evidence="11">
    <location>
        <begin position="770"/>
        <end position="794"/>
    </location>
</feature>
<comment type="similarity">
    <text evidence="2">Belongs to the sodium:solute symporter (SSF) (TC 2.A.21) family.</text>
</comment>
<evidence type="ECO:0000256" key="10">
    <source>
        <dbReference type="ARBA" id="ARBA00023201"/>
    </source>
</evidence>
<dbReference type="CDD" id="cd11495">
    <property type="entry name" value="SLC5sbd_NIS-like_u3"/>
    <property type="match status" value="1"/>
</dbReference>
<evidence type="ECO:0000313" key="13">
    <source>
        <dbReference type="Proteomes" id="UP000248688"/>
    </source>
</evidence>
<keyword evidence="5 11" id="KW-0812">Transmembrane</keyword>
<evidence type="ECO:0000256" key="8">
    <source>
        <dbReference type="ARBA" id="ARBA00023065"/>
    </source>
</evidence>
<feature type="transmembrane region" description="Helical" evidence="11">
    <location>
        <begin position="800"/>
        <end position="822"/>
    </location>
</feature>
<feature type="transmembrane region" description="Helical" evidence="11">
    <location>
        <begin position="667"/>
        <end position="692"/>
    </location>
</feature>
<dbReference type="Gene3D" id="2.120.10.80">
    <property type="entry name" value="Kelch-type beta propeller"/>
    <property type="match status" value="1"/>
</dbReference>
<evidence type="ECO:0000256" key="2">
    <source>
        <dbReference type="ARBA" id="ARBA00006434"/>
    </source>
</evidence>
<comment type="subcellular location">
    <subcellularLocation>
        <location evidence="1">Cell membrane</location>
        <topology evidence="1">Multi-pass membrane protein</topology>
    </subcellularLocation>
</comment>
<evidence type="ECO:0000313" key="12">
    <source>
        <dbReference type="EMBL" id="AWW29507.1"/>
    </source>
</evidence>
<evidence type="ECO:0000256" key="3">
    <source>
        <dbReference type="ARBA" id="ARBA00022448"/>
    </source>
</evidence>
<protein>
    <submittedName>
        <fullName evidence="12">Sodium transporter</fullName>
    </submittedName>
</protein>
<feature type="transmembrane region" description="Helical" evidence="11">
    <location>
        <begin position="441"/>
        <end position="461"/>
    </location>
</feature>
<accession>A0A2Z4IFP0</accession>
<reference evidence="12 13" key="1">
    <citation type="submission" date="2018-06" db="EMBL/GenBank/DDBJ databases">
        <title>Echinicola strongylocentroti sp. nov., isolated from a sea urchin Strongylocentrotus intermedius.</title>
        <authorList>
            <person name="Bae S.S."/>
        </authorList>
    </citation>
    <scope>NUCLEOTIDE SEQUENCE [LARGE SCALE GENOMIC DNA]</scope>
    <source>
        <strain evidence="12 13">MEBiC08714</strain>
    </source>
</reference>
<dbReference type="Proteomes" id="UP000248688">
    <property type="component" value="Chromosome"/>
</dbReference>
<dbReference type="InterPro" id="IPR001734">
    <property type="entry name" value="Na/solute_symporter"/>
</dbReference>
<feature type="transmembrane region" description="Helical" evidence="11">
    <location>
        <begin position="829"/>
        <end position="846"/>
    </location>
</feature>
<feature type="transmembrane region" description="Helical" evidence="11">
    <location>
        <begin position="628"/>
        <end position="646"/>
    </location>
</feature>
<dbReference type="RefSeq" id="WP_112782907.1">
    <property type="nucleotide sequence ID" value="NZ_CP030041.1"/>
</dbReference>
<keyword evidence="6 11" id="KW-1133">Transmembrane helix</keyword>
<dbReference type="InterPro" id="IPR056734">
    <property type="entry name" value="NANM"/>
</dbReference>
<dbReference type="KEGG" id="est:DN752_04815"/>
<name>A0A2Z4IFP0_9BACT</name>
<dbReference type="PANTHER" id="PTHR42985">
    <property type="entry name" value="SODIUM-COUPLED MONOCARBOXYLATE TRANSPORTER"/>
    <property type="match status" value="1"/>
</dbReference>
<dbReference type="InterPro" id="IPR038377">
    <property type="entry name" value="Na/Glc_symporter_sf"/>
</dbReference>
<dbReference type="Pfam" id="PF00474">
    <property type="entry name" value="SSF"/>
    <property type="match status" value="1"/>
</dbReference>
<dbReference type="NCBIfam" id="TIGR00813">
    <property type="entry name" value="sss"/>
    <property type="match status" value="1"/>
</dbReference>
<dbReference type="PROSITE" id="PS50283">
    <property type="entry name" value="NA_SOLUT_SYMP_3"/>
    <property type="match status" value="1"/>
</dbReference>
<evidence type="ECO:0000256" key="7">
    <source>
        <dbReference type="ARBA" id="ARBA00023053"/>
    </source>
</evidence>
<feature type="transmembrane region" description="Helical" evidence="11">
    <location>
        <begin position="712"/>
        <end position="734"/>
    </location>
</feature>
<evidence type="ECO:0000256" key="6">
    <source>
        <dbReference type="ARBA" id="ARBA00022989"/>
    </source>
</evidence>
<sequence>MRAITYIASILFFTFFGKVVLGQGLFDNYLGSFTFEDLPDMPAAVGDSVSLGYAGMFAGVHEDVLILAGGANFPDKAPWKGGTKHFSQHVYVLEKSPGGYRWVEGLDLKLPFPVAYGTSISTPKGLLCIGGNNQNATFKKVFLLKWDPVIRQVELQYLPDLPLALSNSTGGLVGASAYLAGGEGEVVSDAFFRMDLDQDKLRWERLPSWPGKPRSHAVSAVQNNGMNDCFFLFGGRRLQETGVSELYADAFCYDPQKEGWKKISSIQDEQGNPLTLSAGTAAAQGAGQIVFYGGVRGDTFNELERYGAALSEVVDTLARQELIQKRDILMENHPGFDRDIQVYHTITDSWHTMGRLPFTVPVTTTAVPWGGEVILPSGEISPGVRTASIHGVGFKKEGAFGWVNYTVLGLYLGSLVLMGVLISGKQHSTEDFFKASGRVPWWAAGISIFGTQLSAITFMAIPAKTFATDWTLFFLLMTIIIVAPIIIGVFLPFFRRLNITTAYEYLELRYNRSVRLIGSLIYVGLQLGRLGIVLLLPSLALTVVTGIDVSMCILIMGLLSIVYTVLGGIEAVIWTDVIQVVVLLGGALICLGFVFYEIHESPAELMSIVMDNQKGKIFDMRMDFTGTSFWVVLIGGIAANIVQYGSDQTVVQRYLTTKDEKAAANGIATGALMALPSALIFFSMGTALYLFYKLHPAELSPAVQNTDSIFPFYIVTQLPTGISGLLIAAVFAAAMSSLDSSMNSVATVVTTDFYQKWFPKDTTGKNTLGFARWVTVIVGVFGTGFALVMASLGLPSLWDQFNMIIGLFAGGLGGIFLIGMLSDSVNGKGALLGLLCSALVQVAVKYGSDLSIHLYALTGLVSAMGMTYIGSFFFTDKRDIDGLTIHSLGNKKGKQVNKTLEKA</sequence>
<feature type="transmembrane region" description="Helical" evidence="11">
    <location>
        <begin position="514"/>
        <end position="536"/>
    </location>
</feature>
<dbReference type="Pfam" id="PF24996">
    <property type="entry name" value="NANM"/>
    <property type="match status" value="1"/>
</dbReference>
<keyword evidence="10" id="KW-0739">Sodium transport</keyword>
<feature type="transmembrane region" description="Helical" evidence="11">
    <location>
        <begin position="852"/>
        <end position="874"/>
    </location>
</feature>
<evidence type="ECO:0000256" key="1">
    <source>
        <dbReference type="ARBA" id="ARBA00004651"/>
    </source>
</evidence>
<feature type="transmembrane region" description="Helical" evidence="11">
    <location>
        <begin position="542"/>
        <end position="566"/>
    </location>
</feature>
<dbReference type="GO" id="GO:0005886">
    <property type="term" value="C:plasma membrane"/>
    <property type="evidence" value="ECO:0007669"/>
    <property type="project" value="UniProtKB-SubCell"/>
</dbReference>
<keyword evidence="8" id="KW-0406">Ion transport</keyword>
<feature type="transmembrane region" description="Helical" evidence="11">
    <location>
        <begin position="402"/>
        <end position="421"/>
    </location>
</feature>
<keyword evidence="7" id="KW-0915">Sodium</keyword>
<dbReference type="InterPro" id="IPR015915">
    <property type="entry name" value="Kelch-typ_b-propeller"/>
</dbReference>
<dbReference type="InterPro" id="IPR051163">
    <property type="entry name" value="Sodium:Solute_Symporter_SSF"/>
</dbReference>
<feature type="transmembrane region" description="Helical" evidence="11">
    <location>
        <begin position="573"/>
        <end position="596"/>
    </location>
</feature>
<dbReference type="GO" id="GO:0015293">
    <property type="term" value="F:symporter activity"/>
    <property type="evidence" value="ECO:0007669"/>
    <property type="project" value="TreeGrafter"/>
</dbReference>
<feature type="transmembrane region" description="Helical" evidence="11">
    <location>
        <begin position="473"/>
        <end position="494"/>
    </location>
</feature>
<evidence type="ECO:0000256" key="9">
    <source>
        <dbReference type="ARBA" id="ARBA00023136"/>
    </source>
</evidence>
<keyword evidence="13" id="KW-1185">Reference proteome</keyword>
<dbReference type="SUPFAM" id="SSF117281">
    <property type="entry name" value="Kelch motif"/>
    <property type="match status" value="1"/>
</dbReference>
<keyword evidence="3" id="KW-0813">Transport</keyword>
<gene>
    <name evidence="12" type="ORF">DN752_04815</name>
</gene>
<proteinExistence type="inferred from homology"/>
<keyword evidence="4" id="KW-1003">Cell membrane</keyword>
<organism evidence="12 13">
    <name type="scientific">Echinicola strongylocentroti</name>
    <dbReference type="NCBI Taxonomy" id="1795355"/>
    <lineage>
        <taxon>Bacteria</taxon>
        <taxon>Pseudomonadati</taxon>
        <taxon>Bacteroidota</taxon>
        <taxon>Cytophagia</taxon>
        <taxon>Cytophagales</taxon>
        <taxon>Cyclobacteriaceae</taxon>
        <taxon>Echinicola</taxon>
    </lineage>
</organism>
<dbReference type="Gene3D" id="1.20.1730.10">
    <property type="entry name" value="Sodium/glucose cotransporter"/>
    <property type="match status" value="1"/>
</dbReference>
<evidence type="ECO:0000256" key="11">
    <source>
        <dbReference type="SAM" id="Phobius"/>
    </source>
</evidence>
<dbReference type="AlphaFoldDB" id="A0A2Z4IFP0"/>
<evidence type="ECO:0000256" key="4">
    <source>
        <dbReference type="ARBA" id="ARBA00022475"/>
    </source>
</evidence>
<dbReference type="PANTHER" id="PTHR42985:SF40">
    <property type="entry name" value="LD47995P-RELATED"/>
    <property type="match status" value="1"/>
</dbReference>
<dbReference type="OrthoDB" id="9803597at2"/>
<dbReference type="EMBL" id="CP030041">
    <property type="protein sequence ID" value="AWW29507.1"/>
    <property type="molecule type" value="Genomic_DNA"/>
</dbReference>
<evidence type="ECO:0000256" key="5">
    <source>
        <dbReference type="ARBA" id="ARBA00022692"/>
    </source>
</evidence>